<dbReference type="EMBL" id="CP144697">
    <property type="protein sequence ID" value="WVZ13481.1"/>
    <property type="molecule type" value="Genomic_DNA"/>
</dbReference>
<organism evidence="1 2">
    <name type="scientific">Vigna mungo</name>
    <name type="common">Black gram</name>
    <name type="synonym">Phaseolus mungo</name>
    <dbReference type="NCBI Taxonomy" id="3915"/>
    <lineage>
        <taxon>Eukaryota</taxon>
        <taxon>Viridiplantae</taxon>
        <taxon>Streptophyta</taxon>
        <taxon>Embryophyta</taxon>
        <taxon>Tracheophyta</taxon>
        <taxon>Spermatophyta</taxon>
        <taxon>Magnoliopsida</taxon>
        <taxon>eudicotyledons</taxon>
        <taxon>Gunneridae</taxon>
        <taxon>Pentapetalae</taxon>
        <taxon>rosids</taxon>
        <taxon>fabids</taxon>
        <taxon>Fabales</taxon>
        <taxon>Fabaceae</taxon>
        <taxon>Papilionoideae</taxon>
        <taxon>50 kb inversion clade</taxon>
        <taxon>NPAAA clade</taxon>
        <taxon>indigoferoid/millettioid clade</taxon>
        <taxon>Phaseoleae</taxon>
        <taxon>Vigna</taxon>
    </lineage>
</organism>
<keyword evidence="2" id="KW-1185">Reference proteome</keyword>
<dbReference type="Proteomes" id="UP001374535">
    <property type="component" value="Chromosome 4"/>
</dbReference>
<evidence type="ECO:0000313" key="1">
    <source>
        <dbReference type="EMBL" id="WVZ13481.1"/>
    </source>
</evidence>
<sequence>MEGLWNSLLNQSCLKPFGFTPRLGYTFTVVTTRIRTLNRKPKSCTLRIYCTQLGRDTGASSEWVRVDALDNGGDGEESNVEWESEFLGEVDPLGYRAPIRKGKKCRGPRLVCEGKKETDETDIDIHFSFNGCQYPFTDVDNRQKSNEEVQGAVCGGTGSNSLN</sequence>
<evidence type="ECO:0000313" key="2">
    <source>
        <dbReference type="Proteomes" id="UP001374535"/>
    </source>
</evidence>
<accession>A0AAQ3NNW5</accession>
<proteinExistence type="predicted"/>
<gene>
    <name evidence="1" type="ORF">V8G54_011047</name>
</gene>
<name>A0AAQ3NNW5_VIGMU</name>
<protein>
    <submittedName>
        <fullName evidence="1">Uncharacterized protein</fullName>
    </submittedName>
</protein>
<reference evidence="1 2" key="1">
    <citation type="journal article" date="2023" name="Life. Sci Alliance">
        <title>Evolutionary insights into 3D genome organization and epigenetic landscape of Vigna mungo.</title>
        <authorList>
            <person name="Junaid A."/>
            <person name="Singh B."/>
            <person name="Bhatia S."/>
        </authorList>
    </citation>
    <scope>NUCLEOTIDE SEQUENCE [LARGE SCALE GENOMIC DNA]</scope>
    <source>
        <strain evidence="1">Urdbean</strain>
    </source>
</reference>
<dbReference type="AlphaFoldDB" id="A0AAQ3NNW5"/>